<organism evidence="1 2">
    <name type="scientific">Artomyces pyxidatus</name>
    <dbReference type="NCBI Taxonomy" id="48021"/>
    <lineage>
        <taxon>Eukaryota</taxon>
        <taxon>Fungi</taxon>
        <taxon>Dikarya</taxon>
        <taxon>Basidiomycota</taxon>
        <taxon>Agaricomycotina</taxon>
        <taxon>Agaricomycetes</taxon>
        <taxon>Russulales</taxon>
        <taxon>Auriscalpiaceae</taxon>
        <taxon>Artomyces</taxon>
    </lineage>
</organism>
<name>A0ACB8SDY6_9AGAM</name>
<feature type="non-terminal residue" evidence="1">
    <location>
        <position position="239"/>
    </location>
</feature>
<gene>
    <name evidence="1" type="ORF">BV25DRAFT_1771765</name>
</gene>
<sequence>VVDRKDRIVVYLAGRPRTHDSWNADVADASRAMTEAAAGLRKKLNKEDVVHRRGKYVCVKAGVAHGGGGTAPSNVGNRIVAQNAAAAALCQRPSFQRIAGFGSSAFALGAPRLFEHYREAVDGACRHNPKLSRPFSNSVFPQVTFNLGPQAVTVKHRDHANVPYGWCAVTALGNYDPKAGGHLYLWELKLVIEFPPGSTILLPSSIVSHGNTPIQPGETRQSFTQYCAGGLMRWHAYGY</sequence>
<dbReference type="EMBL" id="MU277414">
    <property type="protein sequence ID" value="KAI0054487.1"/>
    <property type="molecule type" value="Genomic_DNA"/>
</dbReference>
<reference evidence="1" key="1">
    <citation type="submission" date="2021-03" db="EMBL/GenBank/DDBJ databases">
        <authorList>
            <consortium name="DOE Joint Genome Institute"/>
            <person name="Ahrendt S."/>
            <person name="Looney B.P."/>
            <person name="Miyauchi S."/>
            <person name="Morin E."/>
            <person name="Drula E."/>
            <person name="Courty P.E."/>
            <person name="Chicoki N."/>
            <person name="Fauchery L."/>
            <person name="Kohler A."/>
            <person name="Kuo A."/>
            <person name="Labutti K."/>
            <person name="Pangilinan J."/>
            <person name="Lipzen A."/>
            <person name="Riley R."/>
            <person name="Andreopoulos W."/>
            <person name="He G."/>
            <person name="Johnson J."/>
            <person name="Barry K.W."/>
            <person name="Grigoriev I.V."/>
            <person name="Nagy L."/>
            <person name="Hibbett D."/>
            <person name="Henrissat B."/>
            <person name="Matheny P.B."/>
            <person name="Labbe J."/>
            <person name="Martin F."/>
        </authorList>
    </citation>
    <scope>NUCLEOTIDE SEQUENCE</scope>
    <source>
        <strain evidence="1">HHB10654</strain>
    </source>
</reference>
<feature type="non-terminal residue" evidence="1">
    <location>
        <position position="1"/>
    </location>
</feature>
<reference evidence="1" key="2">
    <citation type="journal article" date="2022" name="New Phytol.">
        <title>Evolutionary transition to the ectomycorrhizal habit in the genomes of a hyperdiverse lineage of mushroom-forming fungi.</title>
        <authorList>
            <person name="Looney B."/>
            <person name="Miyauchi S."/>
            <person name="Morin E."/>
            <person name="Drula E."/>
            <person name="Courty P.E."/>
            <person name="Kohler A."/>
            <person name="Kuo A."/>
            <person name="LaButti K."/>
            <person name="Pangilinan J."/>
            <person name="Lipzen A."/>
            <person name="Riley R."/>
            <person name="Andreopoulos W."/>
            <person name="He G."/>
            <person name="Johnson J."/>
            <person name="Nolan M."/>
            <person name="Tritt A."/>
            <person name="Barry K.W."/>
            <person name="Grigoriev I.V."/>
            <person name="Nagy L.G."/>
            <person name="Hibbett D."/>
            <person name="Henrissat B."/>
            <person name="Matheny P.B."/>
            <person name="Labbe J."/>
            <person name="Martin F.M."/>
        </authorList>
    </citation>
    <scope>NUCLEOTIDE SEQUENCE</scope>
    <source>
        <strain evidence="1">HHB10654</strain>
    </source>
</reference>
<protein>
    <submittedName>
        <fullName evidence="1">Uncharacterized protein</fullName>
    </submittedName>
</protein>
<comment type="caution">
    <text evidence="1">The sequence shown here is derived from an EMBL/GenBank/DDBJ whole genome shotgun (WGS) entry which is preliminary data.</text>
</comment>
<dbReference type="Proteomes" id="UP000814140">
    <property type="component" value="Unassembled WGS sequence"/>
</dbReference>
<accession>A0ACB8SDY6</accession>
<evidence type="ECO:0000313" key="2">
    <source>
        <dbReference type="Proteomes" id="UP000814140"/>
    </source>
</evidence>
<keyword evidence="2" id="KW-1185">Reference proteome</keyword>
<evidence type="ECO:0000313" key="1">
    <source>
        <dbReference type="EMBL" id="KAI0054487.1"/>
    </source>
</evidence>
<proteinExistence type="predicted"/>